<reference evidence="1" key="1">
    <citation type="submission" date="2008-06" db="EMBL/GenBank/DDBJ databases">
        <title>Complete sequence of Chlorobium phaeobacteroides BS1.</title>
        <authorList>
            <consortium name="US DOE Joint Genome Institute"/>
            <person name="Lucas S."/>
            <person name="Copeland A."/>
            <person name="Lapidus A."/>
            <person name="Glavina del Rio T."/>
            <person name="Dalin E."/>
            <person name="Tice H."/>
            <person name="Bruce D."/>
            <person name="Goodwin L."/>
            <person name="Pitluck S."/>
            <person name="Schmutz J."/>
            <person name="Larimer F."/>
            <person name="Land M."/>
            <person name="Hauser L."/>
            <person name="Kyrpides N."/>
            <person name="Ovchinnikova G."/>
            <person name="Li T."/>
            <person name="Liu Z."/>
            <person name="Zhao F."/>
            <person name="Overmann J."/>
            <person name="Bryant D.A."/>
            <person name="Richardson P."/>
        </authorList>
    </citation>
    <scope>NUCLEOTIDE SEQUENCE [LARGE SCALE GENOMIC DNA]</scope>
    <source>
        <strain evidence="1">BS1</strain>
    </source>
</reference>
<dbReference type="SUPFAM" id="SSF56935">
    <property type="entry name" value="Porins"/>
    <property type="match status" value="1"/>
</dbReference>
<dbReference type="HOGENOM" id="CLU_066445_1_0_10"/>
<proteinExistence type="predicted"/>
<evidence type="ECO:0008006" key="2">
    <source>
        <dbReference type="Google" id="ProtNLM"/>
    </source>
</evidence>
<dbReference type="InterPro" id="IPR025737">
    <property type="entry name" value="FApF"/>
</dbReference>
<evidence type="ECO:0000313" key="1">
    <source>
        <dbReference type="EMBL" id="ACE03319.1"/>
    </source>
</evidence>
<gene>
    <name evidence="1" type="ordered locus">Cphamn1_0352</name>
</gene>
<dbReference type="AlphaFoldDB" id="B3ELJ0"/>
<dbReference type="KEGG" id="cpb:Cphamn1_0352"/>
<accession>B3ELJ0</accession>
<dbReference type="EMBL" id="CP001101">
    <property type="protein sequence ID" value="ACE03319.1"/>
    <property type="molecule type" value="Genomic_DNA"/>
</dbReference>
<dbReference type="eggNOG" id="COG2067">
    <property type="taxonomic scope" value="Bacteria"/>
</dbReference>
<protein>
    <recommendedName>
        <fullName evidence="2">Transporter</fullName>
    </recommendedName>
</protein>
<sequence length="248" mass="26455">MFFSAPIHAAHPLITDDTGTQGAGRFQIELNSEFIDDEEGASGETGGEVAAALSCGLADNVDLVLGVPWMWYEVKEGGATLADEDGIGDLSLEVKWRFFEYEDRGLSIALKPGVTFPTGDDGKGLGNGKVSGGSTLIVSKEGVLGKLHLNFAYTRNEYGLEEDDLLLRNDLWHASFAGEINLTADITAVGNIGVETNPERGAEEDPAFFIGGLIYSVTKDFDVDAGVKWGLNDAESDRAFLAGIAARF</sequence>
<organism evidence="1">
    <name type="scientific">Chlorobium phaeobacteroides (strain BS1)</name>
    <dbReference type="NCBI Taxonomy" id="331678"/>
    <lineage>
        <taxon>Bacteria</taxon>
        <taxon>Pseudomonadati</taxon>
        <taxon>Chlorobiota</taxon>
        <taxon>Chlorobiia</taxon>
        <taxon>Chlorobiales</taxon>
        <taxon>Chlorobiaceae</taxon>
        <taxon>Chlorobium/Pelodictyon group</taxon>
        <taxon>Chlorobium</taxon>
    </lineage>
</organism>
<dbReference type="STRING" id="331678.Cphamn1_0352"/>
<name>B3ELJ0_CHLPB</name>
<dbReference type="Pfam" id="PF13557">
    <property type="entry name" value="Phenol_MetA_deg"/>
    <property type="match status" value="1"/>
</dbReference>